<feature type="non-terminal residue" evidence="3">
    <location>
        <position position="1"/>
    </location>
</feature>
<evidence type="ECO:0000313" key="4">
    <source>
        <dbReference type="Proteomes" id="UP000076004"/>
    </source>
</evidence>
<dbReference type="KEGG" id="pgab:PGSY75_0043800"/>
<proteinExistence type="predicted"/>
<dbReference type="InterPro" id="IPR029211">
    <property type="entry name" value="PfEMP1_ATS"/>
</dbReference>
<gene>
    <name evidence="3" type="ORF">PGSY75_0043800</name>
</gene>
<name>A0A151L1W4_9APIC</name>
<accession>A0A151L1W4</accession>
<dbReference type="Pfam" id="PF15445">
    <property type="entry name" value="ATS"/>
    <property type="match status" value="1"/>
</dbReference>
<dbReference type="AlphaFoldDB" id="A0A151L1W4"/>
<evidence type="ECO:0000313" key="3">
    <source>
        <dbReference type="EMBL" id="KYN92940.1"/>
    </source>
</evidence>
<dbReference type="VEuPathDB" id="PlasmoDB:PGABG01_1239300"/>
<dbReference type="InterPro" id="IPR044932">
    <property type="entry name" value="PfEMP1_ATS_sf"/>
</dbReference>
<dbReference type="EMBL" id="LVLB01000436">
    <property type="protein sequence ID" value="KYN92940.1"/>
    <property type="molecule type" value="Genomic_DNA"/>
</dbReference>
<evidence type="ECO:0000259" key="2">
    <source>
        <dbReference type="Pfam" id="PF15445"/>
    </source>
</evidence>
<dbReference type="VEuPathDB" id="PlasmoDB:PGSY75_0043800"/>
<organism evidence="3 4">
    <name type="scientific">Plasmodium gaboni</name>
    <dbReference type="NCBI Taxonomy" id="647221"/>
    <lineage>
        <taxon>Eukaryota</taxon>
        <taxon>Sar</taxon>
        <taxon>Alveolata</taxon>
        <taxon>Apicomplexa</taxon>
        <taxon>Aconoidasida</taxon>
        <taxon>Haemosporida</taxon>
        <taxon>Plasmodiidae</taxon>
        <taxon>Plasmodium</taxon>
        <taxon>Plasmodium (Laverania)</taxon>
    </lineage>
</organism>
<reference evidence="3 4" key="1">
    <citation type="journal article" date="2016" name="Nat. Commun.">
        <title>Genomes of cryptic chimpanzee Plasmodium species reveal key evolutionary events leading to human malaria.</title>
        <authorList>
            <person name="Sundararaman S.A."/>
            <person name="Plenderleith L.J."/>
            <person name="Liu W."/>
            <person name="Loy D.E."/>
            <person name="Learn G.H."/>
            <person name="Li Y."/>
            <person name="Shaw K.S."/>
            <person name="Ayouba A."/>
            <person name="Peeters M."/>
            <person name="Speede S."/>
            <person name="Shaw G.M."/>
            <person name="Bushman F.D."/>
            <person name="Brisson D."/>
            <person name="Rayner J.C."/>
            <person name="Sharp P.M."/>
            <person name="Hahn B.H."/>
        </authorList>
    </citation>
    <scope>NUCLEOTIDE SEQUENCE [LARGE SCALE GENOMIC DNA]</scope>
    <source>
        <strain evidence="3 4">SY75</strain>
    </source>
</reference>
<feature type="domain" description="Plasmodium falciparum erythrocyte membrane protein 1 acidic terminal segment" evidence="2">
    <location>
        <begin position="8"/>
        <end position="398"/>
    </location>
</feature>
<keyword evidence="1" id="KW-0175">Coiled coil</keyword>
<sequence>KKPILRPTKLFRIIDIPQNDYGIPDETSTNRYVPYRSAEYKGKTYIYVEGEETDDYTHIWDISSSDLTSSESDVEELDINDIYPYKSPKYKTLIEVVLKPSTNNNVQDNYTDDVKDNSDKLTHKLTDEEWNQLKQDFISQYLQNIPKDLPNENTIDDNFYMDTQPNIIHNNMEEKPFITSIQDRKLYSDNDVFSYNIDWNVPKNDNRTTNIMNDPKYVSNDQYTGIDLINDSLLCGNDIYDELLKRKENELFGTDYPKHTSTNRVLKGTHSDPINNQIDLFHKWLDRHRNMCNQCNNKEDILNKLNEEWNKENNEHVLYTSSNDIHKFNDETYNMINENTNELNDITTLEHRGSTNIPPNDLTTTNTNVQTKNLRTNISMDIHFDENNNNVLTTNVKRNENHWENSYNL</sequence>
<comment type="caution">
    <text evidence="3">The sequence shown here is derived from an EMBL/GenBank/DDBJ whole genome shotgun (WGS) entry which is preliminary data.</text>
</comment>
<dbReference type="GeneID" id="29774167"/>
<protein>
    <submittedName>
        <fullName evidence="3">Putative EMP1-like protein</fullName>
    </submittedName>
</protein>
<feature type="coiled-coil region" evidence="1">
    <location>
        <begin position="288"/>
        <end position="315"/>
    </location>
</feature>
<dbReference type="RefSeq" id="XP_018638666.1">
    <property type="nucleotide sequence ID" value="XM_018783552.1"/>
</dbReference>
<evidence type="ECO:0000256" key="1">
    <source>
        <dbReference type="SAM" id="Coils"/>
    </source>
</evidence>
<dbReference type="Proteomes" id="UP000076004">
    <property type="component" value="Unassembled WGS sequence"/>
</dbReference>
<dbReference type="FunFam" id="1.10.1900.40:FF:000001">
    <property type="entry name" value="Erythrocyte membrane protein 1"/>
    <property type="match status" value="1"/>
</dbReference>
<dbReference type="Gene3D" id="1.10.1900.40">
    <property type="entry name" value="Acidic terminal segments, variant surface antigen of PfEMP1"/>
    <property type="match status" value="2"/>
</dbReference>